<gene>
    <name evidence="2" type="ORF">ESZ91_07070</name>
</gene>
<keyword evidence="1" id="KW-0472">Membrane</keyword>
<reference evidence="2 3" key="1">
    <citation type="journal article" date="2019" name="Gut">
        <title>Antibiotics-induced monodominance of a novel gut bacterial order.</title>
        <authorList>
            <person name="Hildebrand F."/>
            <person name="Moitinho-Silva L."/>
            <person name="Blasche S."/>
            <person name="Jahn M.T."/>
            <person name="Gossmann T.I."/>
            <person name="Heuerta-Cepas J."/>
            <person name="Hercog R."/>
            <person name="Luetge M."/>
            <person name="Bahram M."/>
            <person name="Pryszlak A."/>
            <person name="Alves R.J."/>
            <person name="Waszak S.M."/>
            <person name="Zhu A."/>
            <person name="Ye L."/>
            <person name="Costea P.I."/>
            <person name="Aalvink S."/>
            <person name="Belzer C."/>
            <person name="Forslund S.K."/>
            <person name="Sunagawa S."/>
            <person name="Hentschel U."/>
            <person name="Merten C."/>
            <person name="Patil K.R."/>
            <person name="Benes V."/>
            <person name="Bork P."/>
        </authorList>
    </citation>
    <scope>NUCLEOTIDE SEQUENCE [LARGE SCALE GENOMIC DNA]</scope>
    <source>
        <strain evidence="2 3">HDS1380</strain>
    </source>
</reference>
<feature type="transmembrane region" description="Helical" evidence="1">
    <location>
        <begin position="12"/>
        <end position="34"/>
    </location>
</feature>
<comment type="caution">
    <text evidence="2">The sequence shown here is derived from an EMBL/GenBank/DDBJ whole genome shotgun (WGS) entry which is preliminary data.</text>
</comment>
<accession>A0A4V1QVC2</accession>
<sequence>MQPIRSALRKSFFLAAILSFLFVGGIPAIVLGAVNGIGAVMGIGIGATVVGFYGAPVAWVGYAEKRSLYRLVSAVVEEHIYTVQELSAQLSLSEKNVSGKLTTCFQKQYLMGFKRVGDELKLNENTALSETVHAAVCPNCGAKYSYQGTHSQCPYCGTPFSEK</sequence>
<dbReference type="Proteomes" id="UP000291269">
    <property type="component" value="Unassembled WGS sequence"/>
</dbReference>
<keyword evidence="1" id="KW-0812">Transmembrane</keyword>
<evidence type="ECO:0008006" key="4">
    <source>
        <dbReference type="Google" id="ProtNLM"/>
    </source>
</evidence>
<dbReference type="AlphaFoldDB" id="A0A4V1QVC2"/>
<dbReference type="OrthoDB" id="1753148at2"/>
<evidence type="ECO:0000313" key="3">
    <source>
        <dbReference type="Proteomes" id="UP000291269"/>
    </source>
</evidence>
<feature type="transmembrane region" description="Helical" evidence="1">
    <location>
        <begin position="40"/>
        <end position="62"/>
    </location>
</feature>
<name>A0A4V1QVC2_9FIRM</name>
<evidence type="ECO:0000313" key="2">
    <source>
        <dbReference type="EMBL" id="RXZ62146.1"/>
    </source>
</evidence>
<keyword evidence="3" id="KW-1185">Reference proteome</keyword>
<organism evidence="2 3">
    <name type="scientific">Candidatus Borkfalkia ceftriaxoniphila</name>
    <dbReference type="NCBI Taxonomy" id="2508949"/>
    <lineage>
        <taxon>Bacteria</taxon>
        <taxon>Bacillati</taxon>
        <taxon>Bacillota</taxon>
        <taxon>Clostridia</taxon>
        <taxon>Christensenellales</taxon>
        <taxon>Christensenellaceae</taxon>
        <taxon>Candidatus Borkfalkia</taxon>
    </lineage>
</organism>
<evidence type="ECO:0000256" key="1">
    <source>
        <dbReference type="SAM" id="Phobius"/>
    </source>
</evidence>
<proteinExistence type="predicted"/>
<dbReference type="RefSeq" id="WP_129225555.1">
    <property type="nucleotide sequence ID" value="NZ_SDOZ01000002.1"/>
</dbReference>
<keyword evidence="1" id="KW-1133">Transmembrane helix</keyword>
<dbReference type="EMBL" id="SDOZ01000002">
    <property type="protein sequence ID" value="RXZ62146.1"/>
    <property type="molecule type" value="Genomic_DNA"/>
</dbReference>
<protein>
    <recommendedName>
        <fullName evidence="4">Zinc ribbon domain-containing protein</fullName>
    </recommendedName>
</protein>